<reference evidence="2 3" key="1">
    <citation type="submission" date="2017-09" db="EMBL/GenBank/DDBJ databases">
        <title>Large-scale bioinformatics analysis of Bacillus genomes uncovers conserved roles of natural products in bacterial physiology.</title>
        <authorList>
            <consortium name="Agbiome Team Llc"/>
            <person name="Bleich R.M."/>
            <person name="Grubbs K.J."/>
            <person name="Santa Maria K.C."/>
            <person name="Allen S.E."/>
            <person name="Farag S."/>
            <person name="Shank E.A."/>
            <person name="Bowers A."/>
        </authorList>
    </citation>
    <scope>NUCLEOTIDE SEQUENCE [LARGE SCALE GENOMIC DNA]</scope>
    <source>
        <strain evidence="2 3">AFS092789</strain>
    </source>
</reference>
<dbReference type="AlphaFoldDB" id="A0A9X6XUV1"/>
<feature type="transmembrane region" description="Helical" evidence="1">
    <location>
        <begin position="6"/>
        <end position="26"/>
    </location>
</feature>
<sequence length="117" mass="13793">MKASIVEYIIAFALVIILFFAAWSLFNKDKYYSKDVYALVEVIQTNVKEEKVPSGKFLRTEYICDVHAKEKNALKIFTYRSDDSLKTKAICDAFQTQKQYEITYNQNDNHIRDYKKL</sequence>
<evidence type="ECO:0000313" key="2">
    <source>
        <dbReference type="EMBL" id="PDZ94142.1"/>
    </source>
</evidence>
<evidence type="ECO:0000256" key="1">
    <source>
        <dbReference type="SAM" id="Phobius"/>
    </source>
</evidence>
<proteinExistence type="predicted"/>
<dbReference type="EMBL" id="NVMX01000251">
    <property type="protein sequence ID" value="PDZ94142.1"/>
    <property type="molecule type" value="Genomic_DNA"/>
</dbReference>
<comment type="caution">
    <text evidence="2">The sequence shown here is derived from an EMBL/GenBank/DDBJ whole genome shotgun (WGS) entry which is preliminary data.</text>
</comment>
<organism evidence="2 3">
    <name type="scientific">Bacillus cereus</name>
    <dbReference type="NCBI Taxonomy" id="1396"/>
    <lineage>
        <taxon>Bacteria</taxon>
        <taxon>Bacillati</taxon>
        <taxon>Bacillota</taxon>
        <taxon>Bacilli</taxon>
        <taxon>Bacillales</taxon>
        <taxon>Bacillaceae</taxon>
        <taxon>Bacillus</taxon>
        <taxon>Bacillus cereus group</taxon>
    </lineage>
</organism>
<name>A0A9X6XUV1_BACCE</name>
<keyword evidence="1" id="KW-0812">Transmembrane</keyword>
<protein>
    <submittedName>
        <fullName evidence="2">Uncharacterized protein</fullName>
    </submittedName>
</protein>
<dbReference type="RefSeq" id="WP_098007265.1">
    <property type="nucleotide sequence ID" value="NZ_NVMX01000251.1"/>
</dbReference>
<keyword evidence="1" id="KW-1133">Transmembrane helix</keyword>
<accession>A0A9X6XUV1</accession>
<gene>
    <name evidence="2" type="ORF">CON36_35355</name>
</gene>
<keyword evidence="1" id="KW-0472">Membrane</keyword>
<dbReference type="Proteomes" id="UP000219922">
    <property type="component" value="Unassembled WGS sequence"/>
</dbReference>
<evidence type="ECO:0000313" key="3">
    <source>
        <dbReference type="Proteomes" id="UP000219922"/>
    </source>
</evidence>